<dbReference type="EMBL" id="CP043494">
    <property type="protein sequence ID" value="WNG48247.1"/>
    <property type="molecule type" value="Genomic_DNA"/>
</dbReference>
<feature type="domain" description="Amidase" evidence="3">
    <location>
        <begin position="27"/>
        <end position="473"/>
    </location>
</feature>
<dbReference type="Pfam" id="PF01425">
    <property type="entry name" value="Amidase"/>
    <property type="match status" value="1"/>
</dbReference>
<dbReference type="InterPro" id="IPR000120">
    <property type="entry name" value="Amidase"/>
</dbReference>
<gene>
    <name evidence="4" type="ORF">F0U60_32065</name>
</gene>
<dbReference type="InterPro" id="IPR023631">
    <property type="entry name" value="Amidase_dom"/>
</dbReference>
<evidence type="ECO:0000259" key="3">
    <source>
        <dbReference type="Pfam" id="PF01425"/>
    </source>
</evidence>
<dbReference type="PANTHER" id="PTHR11895">
    <property type="entry name" value="TRANSAMIDASE"/>
    <property type="match status" value="1"/>
</dbReference>
<dbReference type="PANTHER" id="PTHR11895:SF7">
    <property type="entry name" value="GLUTAMYL-TRNA(GLN) AMIDOTRANSFERASE SUBUNIT A, MITOCHONDRIAL"/>
    <property type="match status" value="1"/>
</dbReference>
<accession>A0ABY9WYM4</accession>
<reference evidence="4 5" key="1">
    <citation type="submission" date="2019-08" db="EMBL/GenBank/DDBJ databases">
        <title>Archangium and Cystobacter genomes.</title>
        <authorList>
            <person name="Chen I.-C.K."/>
            <person name="Wielgoss S."/>
        </authorList>
    </citation>
    <scope>NUCLEOTIDE SEQUENCE [LARGE SCALE GENOMIC DNA]</scope>
    <source>
        <strain evidence="4 5">Cbm 6</strain>
    </source>
</reference>
<feature type="region of interest" description="Disordered" evidence="2">
    <location>
        <begin position="135"/>
        <end position="154"/>
    </location>
</feature>
<name>A0ABY9WYM4_9BACT</name>
<evidence type="ECO:0000313" key="4">
    <source>
        <dbReference type="EMBL" id="WNG48247.1"/>
    </source>
</evidence>
<organism evidence="4 5">
    <name type="scientific">Archangium minus</name>
    <dbReference type="NCBI Taxonomy" id="83450"/>
    <lineage>
        <taxon>Bacteria</taxon>
        <taxon>Pseudomonadati</taxon>
        <taxon>Myxococcota</taxon>
        <taxon>Myxococcia</taxon>
        <taxon>Myxococcales</taxon>
        <taxon>Cystobacterineae</taxon>
        <taxon>Archangiaceae</taxon>
        <taxon>Archangium</taxon>
    </lineage>
</organism>
<dbReference type="PROSITE" id="PS00571">
    <property type="entry name" value="AMIDASES"/>
    <property type="match status" value="1"/>
</dbReference>
<proteinExistence type="inferred from homology"/>
<keyword evidence="5" id="KW-1185">Reference proteome</keyword>
<evidence type="ECO:0000313" key="5">
    <source>
        <dbReference type="Proteomes" id="UP001611383"/>
    </source>
</evidence>
<dbReference type="SUPFAM" id="SSF75304">
    <property type="entry name" value="Amidase signature (AS) enzymes"/>
    <property type="match status" value="1"/>
</dbReference>
<protein>
    <submittedName>
        <fullName evidence="4">Amidase</fullName>
    </submittedName>
</protein>
<dbReference type="InterPro" id="IPR020556">
    <property type="entry name" value="Amidase_CS"/>
</dbReference>
<dbReference type="Gene3D" id="3.90.1300.10">
    <property type="entry name" value="Amidase signature (AS) domain"/>
    <property type="match status" value="1"/>
</dbReference>
<dbReference type="Proteomes" id="UP001611383">
    <property type="component" value="Chromosome"/>
</dbReference>
<sequence>MAIQGYDELDATALAGLVRKKEVHPTELVEEAIARIEAINPMLNAVVHKMYDQAREAAVRPLPEGPFSGVPFLVKDLDGYLANEPYAGGCRALVGFVPDHDAELMKRFRRAGVIMLGKTATPELGILGITEPALRGPTRNPWNPDHTPGGSSGGSAACVAARVVPMAHGGDGGGSIRIPSSACGLFGLKPTRARNPVGPDVGEGWGGFVQQHVLTRSVRDSAAMLDATQGTEPGAPYVAPPPARPFLQEVGTAPGRLRIAFSTSSLLGKNMHSECVAAVQDAVKLCQELGHEVVEDAPRFDREELARAYLVIVAANVAVQVEEIGALNGKTVGPTDVEASTWALAQIGNILTAADLQKARNSMHRASRIMAAFHERYELFLDATLAYPPVRIGELALKPAELAALTVLRKLPLKPAILKMFDELAGNSLERTPNTQLFNLTGQPAMSVPLYWNAAGLPIGVQFAARFGDEATLFRLAAQLEQARPWAGRKPRISGRAL</sequence>
<dbReference type="RefSeq" id="WP_395805532.1">
    <property type="nucleotide sequence ID" value="NZ_CP043494.1"/>
</dbReference>
<evidence type="ECO:0000256" key="2">
    <source>
        <dbReference type="SAM" id="MobiDB-lite"/>
    </source>
</evidence>
<evidence type="ECO:0000256" key="1">
    <source>
        <dbReference type="ARBA" id="ARBA00009199"/>
    </source>
</evidence>
<comment type="similarity">
    <text evidence="1">Belongs to the amidase family.</text>
</comment>
<dbReference type="InterPro" id="IPR036928">
    <property type="entry name" value="AS_sf"/>
</dbReference>